<evidence type="ECO:0000313" key="1">
    <source>
        <dbReference type="EMBL" id="PVH97373.1"/>
    </source>
</evidence>
<dbReference type="AlphaFoldDB" id="A0A2V1DIC8"/>
<accession>A0A2V1DIC8</accession>
<name>A0A2V1DIC8_9PLEO</name>
<reference evidence="1 2" key="1">
    <citation type="journal article" date="2018" name="Sci. Rep.">
        <title>Comparative genomics provides insights into the lifestyle and reveals functional heterogeneity of dark septate endophytic fungi.</title>
        <authorList>
            <person name="Knapp D.G."/>
            <person name="Nemeth J.B."/>
            <person name="Barry K."/>
            <person name="Hainaut M."/>
            <person name="Henrissat B."/>
            <person name="Johnson J."/>
            <person name="Kuo A."/>
            <person name="Lim J.H.P."/>
            <person name="Lipzen A."/>
            <person name="Nolan M."/>
            <person name="Ohm R.A."/>
            <person name="Tamas L."/>
            <person name="Grigoriev I.V."/>
            <person name="Spatafora J.W."/>
            <person name="Nagy L.G."/>
            <person name="Kovacs G.M."/>
        </authorList>
    </citation>
    <scope>NUCLEOTIDE SEQUENCE [LARGE SCALE GENOMIC DNA]</scope>
    <source>
        <strain evidence="1 2">DSE2036</strain>
    </source>
</reference>
<sequence>MTHRPADLVHLQEDRTACACGDTRRALPCSAFVSACSFLRLLDSNHRSPKHEHPTKTTHNPRPATRYTSLLLFARPAHRFTLVCPVGLGTALCGNCTCPCFLLPYVWMSWLLRCTENIGFSVE</sequence>
<gene>
    <name evidence="1" type="ORF">DM02DRAFT_82030</name>
</gene>
<evidence type="ECO:0000313" key="2">
    <source>
        <dbReference type="Proteomes" id="UP000244855"/>
    </source>
</evidence>
<proteinExistence type="predicted"/>
<dbReference type="EMBL" id="KZ805437">
    <property type="protein sequence ID" value="PVH97373.1"/>
    <property type="molecule type" value="Genomic_DNA"/>
</dbReference>
<organism evidence="1 2">
    <name type="scientific">Periconia macrospinosa</name>
    <dbReference type="NCBI Taxonomy" id="97972"/>
    <lineage>
        <taxon>Eukaryota</taxon>
        <taxon>Fungi</taxon>
        <taxon>Dikarya</taxon>
        <taxon>Ascomycota</taxon>
        <taxon>Pezizomycotina</taxon>
        <taxon>Dothideomycetes</taxon>
        <taxon>Pleosporomycetidae</taxon>
        <taxon>Pleosporales</taxon>
        <taxon>Massarineae</taxon>
        <taxon>Periconiaceae</taxon>
        <taxon>Periconia</taxon>
    </lineage>
</organism>
<protein>
    <submittedName>
        <fullName evidence="1">Uncharacterized protein</fullName>
    </submittedName>
</protein>
<keyword evidence="2" id="KW-1185">Reference proteome</keyword>
<dbReference type="Proteomes" id="UP000244855">
    <property type="component" value="Unassembled WGS sequence"/>
</dbReference>